<feature type="binding site" evidence="11">
    <location>
        <position position="236"/>
    </location>
    <ligand>
        <name>ATP</name>
        <dbReference type="ChEBI" id="CHEBI:30616"/>
    </ligand>
</feature>
<feature type="domain" description="Cyclic nucleotide-binding" evidence="13">
    <location>
        <begin position="46"/>
        <end position="162"/>
    </location>
</feature>
<evidence type="ECO:0000256" key="5">
    <source>
        <dbReference type="ARBA" id="ARBA00022723"/>
    </source>
</evidence>
<comment type="cofactor">
    <cofactor evidence="1">
        <name>Mg(2+)</name>
        <dbReference type="ChEBI" id="CHEBI:18420"/>
    </cofactor>
</comment>
<dbReference type="InterPro" id="IPR014710">
    <property type="entry name" value="RmlC-like_jellyroll"/>
</dbReference>
<dbReference type="OMA" id="LTEYGMF"/>
<keyword evidence="3" id="KW-0723">Serine/threonine-protein kinase</keyword>
<evidence type="ECO:0000256" key="10">
    <source>
        <dbReference type="ARBA" id="ARBA00024113"/>
    </source>
</evidence>
<dbReference type="Proteomes" id="UP000023152">
    <property type="component" value="Unassembled WGS sequence"/>
</dbReference>
<dbReference type="InterPro" id="IPR000595">
    <property type="entry name" value="cNMP-bd_dom"/>
</dbReference>
<dbReference type="InterPro" id="IPR018488">
    <property type="entry name" value="cNMP-bd_CS"/>
</dbReference>
<feature type="domain" description="Protein kinase" evidence="12">
    <location>
        <begin position="203"/>
        <end position="263"/>
    </location>
</feature>
<dbReference type="PANTHER" id="PTHR24353">
    <property type="entry name" value="CYCLIC NUCLEOTIDE-DEPENDENT PROTEIN KINASE"/>
    <property type="match status" value="1"/>
</dbReference>
<evidence type="ECO:0000256" key="1">
    <source>
        <dbReference type="ARBA" id="ARBA00001946"/>
    </source>
</evidence>
<dbReference type="CDD" id="cd00038">
    <property type="entry name" value="CAP_ED"/>
    <property type="match status" value="1"/>
</dbReference>
<dbReference type="EMBL" id="ASPP01020277">
    <property type="protein sequence ID" value="ETO13997.1"/>
    <property type="molecule type" value="Genomic_DNA"/>
</dbReference>
<evidence type="ECO:0000256" key="6">
    <source>
        <dbReference type="ARBA" id="ARBA00022741"/>
    </source>
</evidence>
<dbReference type="GO" id="GO:0005952">
    <property type="term" value="C:cAMP-dependent protein kinase complex"/>
    <property type="evidence" value="ECO:0007669"/>
    <property type="project" value="TreeGrafter"/>
</dbReference>
<sequence length="263" mass="30135">MYIITTKATGKSSAWEIHQSEFLRVRKRYHRRQHAEYLEFLKKVPLFQPLLQSELERISDAFQPKQYEKDAIIFGEGDVGERFYVIRAGTLRWSKKNGESGELTEYGMFGERALRTSEPRAATIVVTSEKCVLWELESKDFFALLGPVVDIIDDKISSYKRSKEIIDEDKALEQKRQTLVEQQKTNAEMRTQAKKAVCGLKELKHIGILGKGGFGLVTLVVDPSTNKSYALKAIKKSQVVDLDLAKHIVSEKRVMDMMNNKFL</sequence>
<evidence type="ECO:0000256" key="4">
    <source>
        <dbReference type="ARBA" id="ARBA00022679"/>
    </source>
</evidence>
<keyword evidence="7" id="KW-0418">Kinase</keyword>
<dbReference type="GO" id="GO:0046872">
    <property type="term" value="F:metal ion binding"/>
    <property type="evidence" value="ECO:0007669"/>
    <property type="project" value="UniProtKB-KW"/>
</dbReference>
<keyword evidence="6 11" id="KW-0547">Nucleotide-binding</keyword>
<reference evidence="14 15" key="1">
    <citation type="journal article" date="2013" name="Curr. Biol.">
        <title>The Genome of the Foraminiferan Reticulomyxa filosa.</title>
        <authorList>
            <person name="Glockner G."/>
            <person name="Hulsmann N."/>
            <person name="Schleicher M."/>
            <person name="Noegel A.A."/>
            <person name="Eichinger L."/>
            <person name="Gallinger C."/>
            <person name="Pawlowski J."/>
            <person name="Sierra R."/>
            <person name="Euteneuer U."/>
            <person name="Pillet L."/>
            <person name="Moustafa A."/>
            <person name="Platzer M."/>
            <person name="Groth M."/>
            <person name="Szafranski K."/>
            <person name="Schliwa M."/>
        </authorList>
    </citation>
    <scope>NUCLEOTIDE SEQUENCE [LARGE SCALE GENOMIC DNA]</scope>
</reference>
<keyword evidence="5" id="KW-0479">Metal-binding</keyword>
<organism evidence="14 15">
    <name type="scientific">Reticulomyxa filosa</name>
    <dbReference type="NCBI Taxonomy" id="46433"/>
    <lineage>
        <taxon>Eukaryota</taxon>
        <taxon>Sar</taxon>
        <taxon>Rhizaria</taxon>
        <taxon>Retaria</taxon>
        <taxon>Foraminifera</taxon>
        <taxon>Monothalamids</taxon>
        <taxon>Reticulomyxidae</taxon>
        <taxon>Reticulomyxa</taxon>
    </lineage>
</organism>
<evidence type="ECO:0000256" key="9">
    <source>
        <dbReference type="ARBA" id="ARBA00022842"/>
    </source>
</evidence>
<dbReference type="PROSITE" id="PS00107">
    <property type="entry name" value="PROTEIN_KINASE_ATP"/>
    <property type="match status" value="1"/>
</dbReference>
<protein>
    <recommendedName>
        <fullName evidence="10">cGMP-dependent protein kinase</fullName>
    </recommendedName>
</protein>
<comment type="caution">
    <text evidence="14">The sequence shown here is derived from an EMBL/GenBank/DDBJ whole genome shotgun (WGS) entry which is preliminary data.</text>
</comment>
<keyword evidence="4" id="KW-0808">Transferase</keyword>
<evidence type="ECO:0000256" key="7">
    <source>
        <dbReference type="ARBA" id="ARBA00022777"/>
    </source>
</evidence>
<dbReference type="SUPFAM" id="SSF51206">
    <property type="entry name" value="cAMP-binding domain-like"/>
    <property type="match status" value="1"/>
</dbReference>
<dbReference type="GO" id="GO:0005524">
    <property type="term" value="F:ATP binding"/>
    <property type="evidence" value="ECO:0007669"/>
    <property type="project" value="UniProtKB-UniRule"/>
</dbReference>
<keyword evidence="2" id="KW-0963">Cytoplasm</keyword>
<name>X6MKL8_RETFI</name>
<dbReference type="InterPro" id="IPR011009">
    <property type="entry name" value="Kinase-like_dom_sf"/>
</dbReference>
<dbReference type="SMART" id="SM00100">
    <property type="entry name" value="cNMP"/>
    <property type="match status" value="1"/>
</dbReference>
<dbReference type="Gene3D" id="3.30.200.20">
    <property type="entry name" value="Phosphorylase Kinase, domain 1"/>
    <property type="match status" value="1"/>
</dbReference>
<evidence type="ECO:0000313" key="14">
    <source>
        <dbReference type="EMBL" id="ETO13997.1"/>
    </source>
</evidence>
<accession>X6MKL8</accession>
<dbReference type="InterPro" id="IPR017441">
    <property type="entry name" value="Protein_kinase_ATP_BS"/>
</dbReference>
<evidence type="ECO:0000259" key="12">
    <source>
        <dbReference type="PROSITE" id="PS50011"/>
    </source>
</evidence>
<dbReference type="InterPro" id="IPR018490">
    <property type="entry name" value="cNMP-bd_dom_sf"/>
</dbReference>
<dbReference type="PROSITE" id="PS50011">
    <property type="entry name" value="PROTEIN_KINASE_DOM"/>
    <property type="match status" value="1"/>
</dbReference>
<proteinExistence type="predicted"/>
<dbReference type="PANTHER" id="PTHR24353:SF37">
    <property type="entry name" value="CAMP-DEPENDENT PROTEIN KINASE CATALYTIC SUBUNIT PRKX"/>
    <property type="match status" value="1"/>
</dbReference>
<keyword evidence="9" id="KW-0460">Magnesium</keyword>
<dbReference type="Gene3D" id="2.60.120.10">
    <property type="entry name" value="Jelly Rolls"/>
    <property type="match status" value="1"/>
</dbReference>
<dbReference type="PRINTS" id="PR00103">
    <property type="entry name" value="CAMPKINASE"/>
</dbReference>
<dbReference type="SUPFAM" id="SSF56112">
    <property type="entry name" value="Protein kinase-like (PK-like)"/>
    <property type="match status" value="1"/>
</dbReference>
<evidence type="ECO:0000259" key="13">
    <source>
        <dbReference type="PROSITE" id="PS50042"/>
    </source>
</evidence>
<evidence type="ECO:0000256" key="2">
    <source>
        <dbReference type="ARBA" id="ARBA00022490"/>
    </source>
</evidence>
<dbReference type="GO" id="GO:0004691">
    <property type="term" value="F:cAMP-dependent protein kinase activity"/>
    <property type="evidence" value="ECO:0007669"/>
    <property type="project" value="TreeGrafter"/>
</dbReference>
<evidence type="ECO:0000256" key="8">
    <source>
        <dbReference type="ARBA" id="ARBA00022840"/>
    </source>
</evidence>
<evidence type="ECO:0000256" key="3">
    <source>
        <dbReference type="ARBA" id="ARBA00022527"/>
    </source>
</evidence>
<dbReference type="PROSITE" id="PS00889">
    <property type="entry name" value="CNMP_BINDING_2"/>
    <property type="match status" value="1"/>
</dbReference>
<keyword evidence="15" id="KW-1185">Reference proteome</keyword>
<keyword evidence="8 11" id="KW-0067">ATP-binding</keyword>
<dbReference type="InterPro" id="IPR000719">
    <property type="entry name" value="Prot_kinase_dom"/>
</dbReference>
<evidence type="ECO:0000256" key="11">
    <source>
        <dbReference type="PROSITE-ProRule" id="PRU10141"/>
    </source>
</evidence>
<feature type="non-terminal residue" evidence="14">
    <location>
        <position position="263"/>
    </location>
</feature>
<dbReference type="PROSITE" id="PS50042">
    <property type="entry name" value="CNMP_BINDING_3"/>
    <property type="match status" value="1"/>
</dbReference>
<dbReference type="AlphaFoldDB" id="X6MKL8"/>
<dbReference type="OrthoDB" id="417078at2759"/>
<evidence type="ECO:0000313" key="15">
    <source>
        <dbReference type="Proteomes" id="UP000023152"/>
    </source>
</evidence>
<gene>
    <name evidence="14" type="ORF">RFI_23369</name>
</gene>
<dbReference type="Pfam" id="PF00027">
    <property type="entry name" value="cNMP_binding"/>
    <property type="match status" value="1"/>
</dbReference>